<dbReference type="EMBL" id="UINC01086565">
    <property type="protein sequence ID" value="SVC35149.1"/>
    <property type="molecule type" value="Genomic_DNA"/>
</dbReference>
<dbReference type="GO" id="GO:0016874">
    <property type="term" value="F:ligase activity"/>
    <property type="evidence" value="ECO:0007669"/>
    <property type="project" value="UniProtKB-KW"/>
</dbReference>
<dbReference type="SUPFAM" id="SSF82697">
    <property type="entry name" value="PurS-like"/>
    <property type="match status" value="1"/>
</dbReference>
<accession>A0A382LEP9</accession>
<keyword evidence="2" id="KW-0547">Nucleotide-binding</keyword>
<evidence type="ECO:0000256" key="2">
    <source>
        <dbReference type="ARBA" id="ARBA00022741"/>
    </source>
</evidence>
<evidence type="ECO:0000256" key="1">
    <source>
        <dbReference type="ARBA" id="ARBA00022598"/>
    </source>
</evidence>
<evidence type="ECO:0000256" key="4">
    <source>
        <dbReference type="ARBA" id="ARBA00022840"/>
    </source>
</evidence>
<protein>
    <submittedName>
        <fullName evidence="5">Uncharacterized protein</fullName>
    </submittedName>
</protein>
<evidence type="ECO:0000313" key="5">
    <source>
        <dbReference type="EMBL" id="SVC35149.1"/>
    </source>
</evidence>
<gene>
    <name evidence="5" type="ORF">METZ01_LOCUS288003</name>
</gene>
<organism evidence="5">
    <name type="scientific">marine metagenome</name>
    <dbReference type="NCBI Taxonomy" id="408172"/>
    <lineage>
        <taxon>unclassified sequences</taxon>
        <taxon>metagenomes</taxon>
        <taxon>ecological metagenomes</taxon>
    </lineage>
</organism>
<keyword evidence="1" id="KW-0436">Ligase</keyword>
<proteinExistence type="predicted"/>
<dbReference type="InterPro" id="IPR036604">
    <property type="entry name" value="PurS-like_sf"/>
</dbReference>
<dbReference type="GO" id="GO:0006164">
    <property type="term" value="P:purine nucleotide biosynthetic process"/>
    <property type="evidence" value="ECO:0007669"/>
    <property type="project" value="UniProtKB-KW"/>
</dbReference>
<dbReference type="AlphaFoldDB" id="A0A382LEP9"/>
<dbReference type="GO" id="GO:0005524">
    <property type="term" value="F:ATP binding"/>
    <property type="evidence" value="ECO:0007669"/>
    <property type="project" value="UniProtKB-KW"/>
</dbReference>
<evidence type="ECO:0000256" key="3">
    <source>
        <dbReference type="ARBA" id="ARBA00022755"/>
    </source>
</evidence>
<keyword evidence="3" id="KW-0658">Purine biosynthesis</keyword>
<name>A0A382LEP9_9ZZZZ</name>
<feature type="non-terminal residue" evidence="5">
    <location>
        <position position="58"/>
    </location>
</feature>
<reference evidence="5" key="1">
    <citation type="submission" date="2018-05" db="EMBL/GenBank/DDBJ databases">
        <authorList>
            <person name="Lanie J.A."/>
            <person name="Ng W.-L."/>
            <person name="Kazmierczak K.M."/>
            <person name="Andrzejewski T.M."/>
            <person name="Davidsen T.M."/>
            <person name="Wayne K.J."/>
            <person name="Tettelin H."/>
            <person name="Glass J.I."/>
            <person name="Rusch D."/>
            <person name="Podicherti R."/>
            <person name="Tsui H.-C.T."/>
            <person name="Winkler M.E."/>
        </authorList>
    </citation>
    <scope>NUCLEOTIDE SEQUENCE</scope>
</reference>
<sequence length="58" mass="6235">MQAMFGAAALPAFKSTKLLRSLQTSLPSVESLSARFIHFVDCEADFVAAESAEMVSLL</sequence>
<keyword evidence="4" id="KW-0067">ATP-binding</keyword>